<accession>A0A0E3B8P6</accession>
<comment type="caution">
    <text evidence="1">The sequence shown here is derived from an EMBL/GenBank/DDBJ whole genome shotgun (WGS) entry which is preliminary data.</text>
</comment>
<evidence type="ECO:0000313" key="2">
    <source>
        <dbReference type="Proteomes" id="UP000029567"/>
    </source>
</evidence>
<protein>
    <submittedName>
        <fullName evidence="1">Uncharacterized protein</fullName>
    </submittedName>
</protein>
<gene>
    <name evidence="1" type="ORF">P245_24740</name>
</gene>
<dbReference type="EMBL" id="AWTN01000133">
    <property type="protein sequence ID" value="KGG83792.1"/>
    <property type="molecule type" value="Genomic_DNA"/>
</dbReference>
<reference evidence="1 2" key="1">
    <citation type="submission" date="2013-09" db="EMBL/GenBank/DDBJ databases">
        <title>High correlation between genotypes and phenotypes of environmental bacteria Comamonas testosteroni strains.</title>
        <authorList>
            <person name="Liu L."/>
            <person name="Zhu W."/>
            <person name="Xia X."/>
            <person name="Xu B."/>
            <person name="Luo M."/>
            <person name="Wang G."/>
        </authorList>
    </citation>
    <scope>NUCLEOTIDE SEQUENCE [LARGE SCALE GENOMIC DNA]</scope>
    <source>
        <strain evidence="1 2">JL14</strain>
    </source>
</reference>
<evidence type="ECO:0000313" key="1">
    <source>
        <dbReference type="EMBL" id="KGG83792.1"/>
    </source>
</evidence>
<sequence length="408" mass="45948">MRMFYNLNKFGNMRKLLLRPAMNINNPEGDSREGEIISNLLDALRNEDPSSQVHGLEAGSGFDLSVAFKGRRFGVVIKTPQLRTEMLLGQLSQAVLEVQKHVQAVGVNPFALLVVPAIRVKQIEAIDAFARNFIPEVSIGVLAENGQCWLRFEAGLSHVVINTHRTERSPITRAQYVNLFSDTNQWLLKVLLGEYLPDTVLSVPRIRYTHFTTAASLAERANVSTMTAGRFLNELKREGFLDTSKPYLSLMRLDELMDRWRAATSNAVIRDLPMRFLFDGDKEKMLSKLMNKVKVQTCLGLFDAASKHGLGLVSGAMTYLYVPKHVDIDLLSSAWAAVEFTKEANADIIIREAPWPTSIFKASIYSQGPRYTDLIQTWLDVSSHPTRGPEQADFIWKQYLQPHLGLVK</sequence>
<dbReference type="AlphaFoldDB" id="A0A0E3B8P6"/>
<proteinExistence type="predicted"/>
<dbReference type="SUPFAM" id="SSF46785">
    <property type="entry name" value="Winged helix' DNA-binding domain"/>
    <property type="match status" value="1"/>
</dbReference>
<name>A0A0E3B8P6_9BURK</name>
<dbReference type="Proteomes" id="UP000029567">
    <property type="component" value="Unassembled WGS sequence"/>
</dbReference>
<dbReference type="InterPro" id="IPR036390">
    <property type="entry name" value="WH_DNA-bd_sf"/>
</dbReference>
<organism evidence="1 2">
    <name type="scientific">Comamonas thiooxydans</name>
    <dbReference type="NCBI Taxonomy" id="363952"/>
    <lineage>
        <taxon>Bacteria</taxon>
        <taxon>Pseudomonadati</taxon>
        <taxon>Pseudomonadota</taxon>
        <taxon>Betaproteobacteria</taxon>
        <taxon>Burkholderiales</taxon>
        <taxon>Comamonadaceae</taxon>
        <taxon>Comamonas</taxon>
    </lineage>
</organism>